<dbReference type="Gene3D" id="3.40.220.10">
    <property type="entry name" value="Leucine Aminopeptidase, subunit E, domain 1"/>
    <property type="match status" value="1"/>
</dbReference>
<keyword evidence="4 7" id="KW-0548">Nucleotidyltransferase</keyword>
<dbReference type="RefSeq" id="WP_181495490.1">
    <property type="nucleotide sequence ID" value="NZ_CP032152.1"/>
</dbReference>
<dbReference type="SUPFAM" id="SSF52949">
    <property type="entry name" value="Macro domain-like"/>
    <property type="match status" value="1"/>
</dbReference>
<feature type="active site" evidence="7">
    <location>
        <position position="154"/>
    </location>
</feature>
<keyword evidence="3 7" id="KW-0808">Transferase</keyword>
<feature type="active site" description="Proton acceptor" evidence="7">
    <location>
        <position position="51"/>
    </location>
</feature>
<feature type="domain" description="DarT" evidence="8">
    <location>
        <begin position="7"/>
        <end position="203"/>
    </location>
</feature>
<comment type="catalytic activity">
    <reaction evidence="7">
        <text>a thymidine in DNA + NAD(+) = an N-(ADP-alpha-D-ribosyl)-thymidine in DNA + nicotinamide + H(+)</text>
        <dbReference type="Rhea" id="RHEA:71651"/>
        <dbReference type="Rhea" id="RHEA-COMP:13556"/>
        <dbReference type="Rhea" id="RHEA-COMP:18051"/>
        <dbReference type="ChEBI" id="CHEBI:15378"/>
        <dbReference type="ChEBI" id="CHEBI:17154"/>
        <dbReference type="ChEBI" id="CHEBI:57540"/>
        <dbReference type="ChEBI" id="CHEBI:137386"/>
        <dbReference type="ChEBI" id="CHEBI:191199"/>
    </reaction>
</comment>
<proteinExistence type="inferred from homology"/>
<keyword evidence="10" id="KW-1185">Reference proteome</keyword>
<evidence type="ECO:0000259" key="8">
    <source>
        <dbReference type="PROSITE" id="PS52018"/>
    </source>
</evidence>
<dbReference type="CDD" id="cd02901">
    <property type="entry name" value="Macro_Poa1p-like"/>
    <property type="match status" value="1"/>
</dbReference>
<dbReference type="Pfam" id="PF14487">
    <property type="entry name" value="DarT"/>
    <property type="match status" value="1"/>
</dbReference>
<dbReference type="AlphaFoldDB" id="A0A3B7M9B5"/>
<organism evidence="9 10">
    <name type="scientific">Thermosynechococcus sichuanensis E542</name>
    <dbReference type="NCBI Taxonomy" id="2016101"/>
    <lineage>
        <taxon>Bacteria</taxon>
        <taxon>Bacillati</taxon>
        <taxon>Cyanobacteriota</taxon>
        <taxon>Cyanophyceae</taxon>
        <taxon>Acaryochloridales</taxon>
        <taxon>Thermosynechococcaceae</taxon>
        <taxon>Thermosynechococcus</taxon>
        <taxon>Thermosynechococcus sichuanensis</taxon>
    </lineage>
</organism>
<name>A0A3B7M9B5_9CYAN</name>
<evidence type="ECO:0000256" key="6">
    <source>
        <dbReference type="ARBA" id="ARBA00035885"/>
    </source>
</evidence>
<keyword evidence="2 7" id="KW-0328">Glycosyltransferase</keyword>
<dbReference type="GO" id="GO:0016757">
    <property type="term" value="F:glycosyltransferase activity"/>
    <property type="evidence" value="ECO:0007669"/>
    <property type="project" value="UniProtKB-UniRule"/>
</dbReference>
<evidence type="ECO:0000256" key="5">
    <source>
        <dbReference type="ARBA" id="ARBA00023125"/>
    </source>
</evidence>
<dbReference type="PANTHER" id="PTHR12521">
    <property type="entry name" value="PROTEIN C6ORF130"/>
    <property type="match status" value="1"/>
</dbReference>
<keyword evidence="5 7" id="KW-0238">DNA-binding</keyword>
<reference evidence="10" key="1">
    <citation type="submission" date="2018-09" db="EMBL/GenBank/DDBJ databases">
        <title>Complete genome sequence of thermophilic cyanobacteria strain Thermosynechococcus elongatus PKUAC-SCTE542.</title>
        <authorList>
            <person name="Liang Y."/>
            <person name="Tang J."/>
            <person name="Daroch M."/>
        </authorList>
    </citation>
    <scope>NUCLEOTIDE SEQUENCE [LARGE SCALE GENOMIC DNA]</scope>
    <source>
        <strain evidence="10">E542</strain>
    </source>
</reference>
<evidence type="ECO:0000256" key="7">
    <source>
        <dbReference type="PROSITE-ProRule" id="PRU01362"/>
    </source>
</evidence>
<dbReference type="InterPro" id="IPR029494">
    <property type="entry name" value="DarT"/>
</dbReference>
<dbReference type="InterPro" id="IPR043472">
    <property type="entry name" value="Macro_dom-like"/>
</dbReference>
<feature type="binding site" evidence="7">
    <location>
        <begin position="11"/>
        <end position="13"/>
    </location>
    <ligand>
        <name>NAD(+)</name>
        <dbReference type="ChEBI" id="CHEBI:57540"/>
    </ligand>
</feature>
<dbReference type="InterPro" id="IPR050892">
    <property type="entry name" value="ADP-ribose_metab_enzymes"/>
</dbReference>
<dbReference type="KEGG" id="tsq:D3A95_00695"/>
<dbReference type="PROSITE" id="PS52018">
    <property type="entry name" value="DART"/>
    <property type="match status" value="1"/>
</dbReference>
<evidence type="ECO:0000313" key="10">
    <source>
        <dbReference type="Proteomes" id="UP000261812"/>
    </source>
</evidence>
<evidence type="ECO:0000256" key="2">
    <source>
        <dbReference type="ARBA" id="ARBA00022676"/>
    </source>
</evidence>
<dbReference type="Pfam" id="PF01661">
    <property type="entry name" value="Macro"/>
    <property type="match status" value="1"/>
</dbReference>
<dbReference type="GO" id="GO:0016779">
    <property type="term" value="F:nucleotidyltransferase activity"/>
    <property type="evidence" value="ECO:0007669"/>
    <property type="project" value="UniProtKB-UniRule"/>
</dbReference>
<evidence type="ECO:0000256" key="1">
    <source>
        <dbReference type="ARBA" id="ARBA00022649"/>
    </source>
</evidence>
<keyword evidence="1 7" id="KW-1277">Toxin-antitoxin system</keyword>
<dbReference type="PANTHER" id="PTHR12521:SF0">
    <property type="entry name" value="ADP-RIBOSE GLYCOHYDROLASE OARD1"/>
    <property type="match status" value="1"/>
</dbReference>
<dbReference type="EMBL" id="CP032152">
    <property type="protein sequence ID" value="AXY67223.1"/>
    <property type="molecule type" value="Genomic_DNA"/>
</dbReference>
<comment type="catalytic activity">
    <reaction evidence="6">
        <text>an N-(ADP-alpha-D-ribosyl)-thymidine in DNA + H2O = a thymidine in DNA + ADP-D-ribose</text>
        <dbReference type="Rhea" id="RHEA:71655"/>
        <dbReference type="Rhea" id="RHEA-COMP:13556"/>
        <dbReference type="Rhea" id="RHEA-COMP:18051"/>
        <dbReference type="ChEBI" id="CHEBI:15377"/>
        <dbReference type="ChEBI" id="CHEBI:57967"/>
        <dbReference type="ChEBI" id="CHEBI:137386"/>
        <dbReference type="ChEBI" id="CHEBI:191199"/>
    </reaction>
    <physiologicalReaction direction="left-to-right" evidence="6">
        <dbReference type="Rhea" id="RHEA:71656"/>
    </physiologicalReaction>
</comment>
<sequence>MSEPKIKSLYYITHINNLPSIFQHGILSHQQVIERRLSPTPIYNAEIVARRQQRLTPQGRSLWEYANLYFQARNPMLYKVLSETNKHNVVILGIKPRVLDTEGALIALGNAAHSLTELVDVKTGLQVINRDYWSILNSDWWKTEDGTKRKIMAECLIPERVPPTEIHSVYVVSQESAERIRGQLHSVAVVVEPPMFFQPRRRAAITNHLFWVDGDMFFSQMQTLTISVNTVGVMGKGLASRAKYQFPDMYVVYQDVCKKKQLTMGKPYLYKREASLDSDLADEPLSLPNLNANKWFLLFPTKTHWKQSSDITGIERGLQWLVENYQAEGIQSLAVPALGCGLGGLDWQEIGPLMCRYLCQMQIQVAIYLPQEQEVPGEFLTKDFLLAS</sequence>
<dbReference type="GO" id="GO:0140291">
    <property type="term" value="P:peptidyl-glutamate ADP-deribosylation"/>
    <property type="evidence" value="ECO:0007669"/>
    <property type="project" value="TreeGrafter"/>
</dbReference>
<protein>
    <submittedName>
        <fullName evidence="9">DUF4433 domain-containing protein</fullName>
    </submittedName>
</protein>
<dbReference type="Proteomes" id="UP000261812">
    <property type="component" value="Chromosome"/>
</dbReference>
<dbReference type="GO" id="GO:0003677">
    <property type="term" value="F:DNA binding"/>
    <property type="evidence" value="ECO:0007669"/>
    <property type="project" value="UniProtKB-UniRule"/>
</dbReference>
<evidence type="ECO:0000256" key="4">
    <source>
        <dbReference type="ARBA" id="ARBA00022695"/>
    </source>
</evidence>
<comment type="caution">
    <text evidence="7">Lacks conserved residue(s) required for the propagation of feature annotation.</text>
</comment>
<dbReference type="InterPro" id="IPR002589">
    <property type="entry name" value="Macro_dom"/>
</dbReference>
<accession>A0A3B7M9B5</accession>
<evidence type="ECO:0000256" key="3">
    <source>
        <dbReference type="ARBA" id="ARBA00022679"/>
    </source>
</evidence>
<comment type="similarity">
    <text evidence="7">Belongs to the DarT ADP-ribosyltransferase family.</text>
</comment>
<gene>
    <name evidence="9" type="ORF">D3A95_00695</name>
</gene>
<feature type="binding site" evidence="7">
    <location>
        <position position="51"/>
    </location>
    <ligand>
        <name>NAD(+)</name>
        <dbReference type="ChEBI" id="CHEBI:57540"/>
    </ligand>
</feature>
<evidence type="ECO:0000313" key="9">
    <source>
        <dbReference type="EMBL" id="AXY67223.1"/>
    </source>
</evidence>